<comment type="caution">
    <text evidence="1">The sequence shown here is derived from an EMBL/GenBank/DDBJ whole genome shotgun (WGS) entry which is preliminary data.</text>
</comment>
<keyword evidence="2" id="KW-1185">Reference proteome</keyword>
<dbReference type="AlphaFoldDB" id="A0A9P6XCC4"/>
<protein>
    <submittedName>
        <fullName evidence="1">Uncharacterized protein</fullName>
    </submittedName>
</protein>
<evidence type="ECO:0000313" key="2">
    <source>
        <dbReference type="Proteomes" id="UP000716291"/>
    </source>
</evidence>
<dbReference type="OrthoDB" id="2289386at2759"/>
<dbReference type="EMBL" id="JAANQT010000500">
    <property type="protein sequence ID" value="KAG1310491.1"/>
    <property type="molecule type" value="Genomic_DNA"/>
</dbReference>
<gene>
    <name evidence="1" type="ORF">G6F64_004517</name>
</gene>
<reference evidence="1" key="1">
    <citation type="journal article" date="2020" name="Microb. Genom.">
        <title>Genetic diversity of clinical and environmental Mucorales isolates obtained from an investigation of mucormycosis cases among solid organ transplant recipients.</title>
        <authorList>
            <person name="Nguyen M.H."/>
            <person name="Kaul D."/>
            <person name="Muto C."/>
            <person name="Cheng S.J."/>
            <person name="Richter R.A."/>
            <person name="Bruno V.M."/>
            <person name="Liu G."/>
            <person name="Beyhan S."/>
            <person name="Sundermann A.J."/>
            <person name="Mounaud S."/>
            <person name="Pasculle A.W."/>
            <person name="Nierman W.C."/>
            <person name="Driscoll E."/>
            <person name="Cumbie R."/>
            <person name="Clancy C.J."/>
            <person name="Dupont C.L."/>
        </authorList>
    </citation>
    <scope>NUCLEOTIDE SEQUENCE</scope>
    <source>
        <strain evidence="1">GL11</strain>
    </source>
</reference>
<accession>A0A9P6XCC4</accession>
<sequence length="347" mass="39258">MLTDSQEVEELQNGENNQVVFAQYSRESAVVTHSSDYWTKRDNAKSRNRIEKMKSRTRESIVQNTMRLMTTTASDIVGPSEELDDTINICKKAEFGLGELNIIDLTDNTNALCEPHADQRDLCQILRTPVIKPEDYLSAKHYDLRAVENIAGTWIDLMCSPSNGIVTERDERTSAMDGVILVIKNLFRPFNDIVHTRWIEIEEDCTLFPEIKIAFCGKASVMLIEFAGGFVNVVRNKLKNNTIKIYRNAARLLNSKNSSPENPPSIFVVVSHHFKIYFETLTLVTDRAYVRTRTTTIDVPFSPNGLKTAMEQLPTVFAWRDMVIASVKNTITFSSSNLETIPVPSTP</sequence>
<evidence type="ECO:0000313" key="1">
    <source>
        <dbReference type="EMBL" id="KAG1310491.1"/>
    </source>
</evidence>
<organism evidence="1 2">
    <name type="scientific">Rhizopus oryzae</name>
    <name type="common">Mucormycosis agent</name>
    <name type="synonym">Rhizopus arrhizus var. delemar</name>
    <dbReference type="NCBI Taxonomy" id="64495"/>
    <lineage>
        <taxon>Eukaryota</taxon>
        <taxon>Fungi</taxon>
        <taxon>Fungi incertae sedis</taxon>
        <taxon>Mucoromycota</taxon>
        <taxon>Mucoromycotina</taxon>
        <taxon>Mucoromycetes</taxon>
        <taxon>Mucorales</taxon>
        <taxon>Mucorineae</taxon>
        <taxon>Rhizopodaceae</taxon>
        <taxon>Rhizopus</taxon>
    </lineage>
</organism>
<name>A0A9P6XCC4_RHIOR</name>
<dbReference type="Proteomes" id="UP000716291">
    <property type="component" value="Unassembled WGS sequence"/>
</dbReference>
<proteinExistence type="predicted"/>